<reference evidence="3 4" key="1">
    <citation type="submission" date="2015-09" db="EMBL/GenBank/DDBJ databases">
        <authorList>
            <consortium name="Swine Surveillance"/>
        </authorList>
    </citation>
    <scope>NUCLEOTIDE SEQUENCE [LARGE SCALE GENOMIC DNA]</scope>
    <source>
        <strain evidence="3 4">CECT 8383</strain>
    </source>
</reference>
<gene>
    <name evidence="3" type="primary">epsM</name>
    <name evidence="3" type="ORF">TM5383_00655</name>
</gene>
<dbReference type="InterPro" id="IPR001451">
    <property type="entry name" value="Hexapep"/>
</dbReference>
<dbReference type="GO" id="GO:0016746">
    <property type="term" value="F:acyltransferase activity"/>
    <property type="evidence" value="ECO:0007669"/>
    <property type="project" value="UniProtKB-KW"/>
</dbReference>
<dbReference type="PANTHER" id="PTHR43300">
    <property type="entry name" value="ACETYLTRANSFERASE"/>
    <property type="match status" value="1"/>
</dbReference>
<dbReference type="OrthoDB" id="9815592at2"/>
<dbReference type="Proteomes" id="UP000051681">
    <property type="component" value="Unassembled WGS sequence"/>
</dbReference>
<dbReference type="STRING" id="340021.TM5383_00655"/>
<accession>A0A0P1GM28</accession>
<protein>
    <submittedName>
        <fullName evidence="3">Putative acetyltransferase EpsM</fullName>
        <ecNumber evidence="3">2.3.1.-</ecNumber>
    </submittedName>
</protein>
<dbReference type="RefSeq" id="WP_058317623.1">
    <property type="nucleotide sequence ID" value="NZ_CYSF01000005.1"/>
</dbReference>
<comment type="similarity">
    <text evidence="1">Belongs to the transferase hexapeptide repeat family.</text>
</comment>
<dbReference type="EMBL" id="CYSF01000005">
    <property type="protein sequence ID" value="CUH83465.1"/>
    <property type="molecule type" value="Genomic_DNA"/>
</dbReference>
<dbReference type="InterPro" id="IPR020019">
    <property type="entry name" value="AcTrfase_PglD-like"/>
</dbReference>
<dbReference type="Pfam" id="PF00132">
    <property type="entry name" value="Hexapep"/>
    <property type="match status" value="1"/>
</dbReference>
<dbReference type="InterPro" id="IPR050179">
    <property type="entry name" value="Trans_hexapeptide_repeat"/>
</dbReference>
<name>A0A0P1GM28_9RHOB</name>
<dbReference type="InterPro" id="IPR011004">
    <property type="entry name" value="Trimer_LpxA-like_sf"/>
</dbReference>
<proteinExistence type="inferred from homology"/>
<dbReference type="Gene3D" id="2.160.10.10">
    <property type="entry name" value="Hexapeptide repeat proteins"/>
    <property type="match status" value="1"/>
</dbReference>
<keyword evidence="3" id="KW-0808">Transferase</keyword>
<dbReference type="EC" id="2.3.1.-" evidence="3"/>
<dbReference type="PANTHER" id="PTHR43300:SF7">
    <property type="entry name" value="UDP-N-ACETYLBACILLOSAMINE N-ACETYLTRANSFERASE"/>
    <property type="match status" value="1"/>
</dbReference>
<organism evidence="3 4">
    <name type="scientific">Thalassovita mediterranea</name>
    <dbReference type="NCBI Taxonomy" id="340021"/>
    <lineage>
        <taxon>Bacteria</taxon>
        <taxon>Pseudomonadati</taxon>
        <taxon>Pseudomonadota</taxon>
        <taxon>Alphaproteobacteria</taxon>
        <taxon>Rhodobacterales</taxon>
        <taxon>Roseobacteraceae</taxon>
        <taxon>Thalassovita</taxon>
    </lineage>
</organism>
<dbReference type="SUPFAM" id="SSF51161">
    <property type="entry name" value="Trimeric LpxA-like enzymes"/>
    <property type="match status" value="1"/>
</dbReference>
<keyword evidence="4" id="KW-1185">Reference proteome</keyword>
<feature type="binding site" evidence="2">
    <location>
        <position position="77"/>
    </location>
    <ligand>
        <name>substrate</name>
    </ligand>
</feature>
<evidence type="ECO:0000313" key="3">
    <source>
        <dbReference type="EMBL" id="CUH83465.1"/>
    </source>
</evidence>
<dbReference type="AlphaFoldDB" id="A0A0P1GM28"/>
<keyword evidence="3" id="KW-0012">Acyltransferase</keyword>
<evidence type="ECO:0000256" key="2">
    <source>
        <dbReference type="PIRSR" id="PIRSR620019-2"/>
    </source>
</evidence>
<evidence type="ECO:0000313" key="4">
    <source>
        <dbReference type="Proteomes" id="UP000051681"/>
    </source>
</evidence>
<dbReference type="CDD" id="cd03360">
    <property type="entry name" value="LbH_AT_putative"/>
    <property type="match status" value="1"/>
</dbReference>
<evidence type="ECO:0000256" key="1">
    <source>
        <dbReference type="ARBA" id="ARBA00007274"/>
    </source>
</evidence>
<sequence length="220" mass="23252">MPSDLKSPTPLLMLGARAYSEVLLDMFECLSDQYSFDALVENQDRANCDTTVGDLPVIWHEDVASYLPTHKMVCALGTTLRNKWIEECEAMGFSFATLVHPSSVVSKRTALSDGVIIDAACVVAGYSTLGPHSRLGRRVSLGHHTKIGAYTTIHPGAVISGNCNIGSQVVLGSGTVVIDGVTIGDGAVTAAGTIVNKDIPPRVLAAGNPASIKREDYGPR</sequence>